<evidence type="ECO:0000256" key="9">
    <source>
        <dbReference type="SAM" id="MobiDB-lite"/>
    </source>
</evidence>
<dbReference type="GO" id="GO:0004252">
    <property type="term" value="F:serine-type endopeptidase activity"/>
    <property type="evidence" value="ECO:0007669"/>
    <property type="project" value="InterPro"/>
</dbReference>
<dbReference type="PROSITE" id="PS00135">
    <property type="entry name" value="TRYPSIN_SER"/>
    <property type="match status" value="1"/>
</dbReference>
<dbReference type="PRINTS" id="PR00722">
    <property type="entry name" value="CHYMOTRYPSIN"/>
</dbReference>
<organism evidence="11">
    <name type="scientific">Saccoglossus kowalevskii</name>
    <name type="common">Acorn worm</name>
    <dbReference type="NCBI Taxonomy" id="10224"/>
    <lineage>
        <taxon>Eukaryota</taxon>
        <taxon>Metazoa</taxon>
        <taxon>Hemichordata</taxon>
        <taxon>Enteropneusta</taxon>
        <taxon>Harrimaniidae</taxon>
        <taxon>Saccoglossus</taxon>
    </lineage>
</organism>
<dbReference type="InterPro" id="IPR050127">
    <property type="entry name" value="Serine_Proteases_S1"/>
</dbReference>
<dbReference type="RefSeq" id="XP_002738002.1">
    <property type="nucleotide sequence ID" value="XM_002737956.2"/>
</dbReference>
<name>A0A1C9TA42_SACKO</name>
<dbReference type="KEGG" id="sko:100375882"/>
<evidence type="ECO:0000256" key="4">
    <source>
        <dbReference type="ARBA" id="ARBA00022729"/>
    </source>
</evidence>
<dbReference type="InterPro" id="IPR018114">
    <property type="entry name" value="TRYPSIN_HIS"/>
</dbReference>
<dbReference type="InterPro" id="IPR033116">
    <property type="entry name" value="TRYPSIN_SER"/>
</dbReference>
<feature type="domain" description="Peptidase S1" evidence="10">
    <location>
        <begin position="38"/>
        <end position="270"/>
    </location>
</feature>
<evidence type="ECO:0000256" key="6">
    <source>
        <dbReference type="ARBA" id="ARBA00022825"/>
    </source>
</evidence>
<dbReference type="FunFam" id="2.40.10.10:FF:000120">
    <property type="entry name" value="Putative serine protease"/>
    <property type="match status" value="1"/>
</dbReference>
<dbReference type="Gene3D" id="2.40.10.10">
    <property type="entry name" value="Trypsin-like serine proteases"/>
    <property type="match status" value="1"/>
</dbReference>
<evidence type="ECO:0000259" key="10">
    <source>
        <dbReference type="PROSITE" id="PS50240"/>
    </source>
</evidence>
<dbReference type="PANTHER" id="PTHR24264">
    <property type="entry name" value="TRYPSIN-RELATED"/>
    <property type="match status" value="1"/>
</dbReference>
<dbReference type="PROSITE" id="PS00134">
    <property type="entry name" value="TRYPSIN_HIS"/>
    <property type="match status" value="1"/>
</dbReference>
<dbReference type="InterPro" id="IPR001314">
    <property type="entry name" value="Peptidase_S1A"/>
</dbReference>
<sequence>MDIFYIFTLCISAQFIEVYGQLNPTPRKDAEVDLSTRIVGGQEAAPHAYPWQAYLIKRLQGNWRFTCGGMLIDREFVLTAAHCIEGVSKRNLQVVLGDHDITVTEGTERFHEIKSILINPDYDPYTFDGDFALLRLKNAATLNSYVDVVTLADTFNDSGECVITGWGNAIKDGPQFTVLQEAAVTIVPVSTCESIWNSFNPITDTMMCAGNGAQGSCEGDSGGPMVCFENGVWVAHGITSWGTEQCGVDGIPDVYARISSIHAQIMSIISGGGGGGGGGNGNGGNGNGNGNGNGKGKG</sequence>
<dbReference type="Proteomes" id="UP000694865">
    <property type="component" value="Unplaced"/>
</dbReference>
<dbReference type="GO" id="GO:0006508">
    <property type="term" value="P:proteolysis"/>
    <property type="evidence" value="ECO:0007669"/>
    <property type="project" value="UniProtKB-KW"/>
</dbReference>
<dbReference type="SMART" id="SM00020">
    <property type="entry name" value="Tryp_SPc"/>
    <property type="match status" value="1"/>
</dbReference>
<reference evidence="11" key="2">
    <citation type="submission" date="2016-01" db="EMBL/GenBank/DDBJ databases">
        <authorList>
            <person name="Oliw E.H."/>
        </authorList>
    </citation>
    <scope>NUCLEOTIDE SEQUENCE</scope>
</reference>
<dbReference type="PANTHER" id="PTHR24264:SF65">
    <property type="entry name" value="SRCR DOMAIN-CONTAINING PROTEIN"/>
    <property type="match status" value="1"/>
</dbReference>
<dbReference type="GO" id="GO:0005615">
    <property type="term" value="C:extracellular space"/>
    <property type="evidence" value="ECO:0007669"/>
    <property type="project" value="TreeGrafter"/>
</dbReference>
<dbReference type="InterPro" id="IPR001254">
    <property type="entry name" value="Trypsin_dom"/>
</dbReference>
<evidence type="ECO:0000256" key="5">
    <source>
        <dbReference type="ARBA" id="ARBA00022801"/>
    </source>
</evidence>
<evidence type="ECO:0000313" key="11">
    <source>
        <dbReference type="EMBL" id="AOR07004.1"/>
    </source>
</evidence>
<evidence type="ECO:0000313" key="13">
    <source>
        <dbReference type="RefSeq" id="XP_002738002.1"/>
    </source>
</evidence>
<dbReference type="PROSITE" id="PS50240">
    <property type="entry name" value="TRYPSIN_DOM"/>
    <property type="match status" value="1"/>
</dbReference>
<dbReference type="AlphaFoldDB" id="A0A1C9TA42"/>
<dbReference type="Pfam" id="PF00089">
    <property type="entry name" value="Trypsin"/>
    <property type="match status" value="1"/>
</dbReference>
<dbReference type="OrthoDB" id="5918597at2759"/>
<feature type="region of interest" description="Disordered" evidence="9">
    <location>
        <begin position="279"/>
        <end position="298"/>
    </location>
</feature>
<evidence type="ECO:0000313" key="12">
    <source>
        <dbReference type="Proteomes" id="UP000694865"/>
    </source>
</evidence>
<keyword evidence="7" id="KW-1015">Disulfide bond</keyword>
<keyword evidence="6 8" id="KW-0720">Serine protease</keyword>
<evidence type="ECO:0000256" key="2">
    <source>
        <dbReference type="ARBA" id="ARBA00022525"/>
    </source>
</evidence>
<comment type="subcellular location">
    <subcellularLocation>
        <location evidence="1">Secreted</location>
    </subcellularLocation>
</comment>
<keyword evidence="12" id="KW-1185">Reference proteome</keyword>
<gene>
    <name evidence="13" type="primary">LOC100375882</name>
</gene>
<evidence type="ECO:0000256" key="7">
    <source>
        <dbReference type="ARBA" id="ARBA00023157"/>
    </source>
</evidence>
<protein>
    <submittedName>
        <fullName evidence="11">Elastase 1/2-like protein</fullName>
    </submittedName>
    <submittedName>
        <fullName evidence="13">Ovochymase-1-like</fullName>
    </submittedName>
</protein>
<dbReference type="InterPro" id="IPR009003">
    <property type="entry name" value="Peptidase_S1_PA"/>
</dbReference>
<keyword evidence="4" id="KW-0732">Signal</keyword>
<evidence type="ECO:0000256" key="8">
    <source>
        <dbReference type="RuleBase" id="RU363034"/>
    </source>
</evidence>
<evidence type="ECO:0000256" key="3">
    <source>
        <dbReference type="ARBA" id="ARBA00022670"/>
    </source>
</evidence>
<dbReference type="CDD" id="cd00190">
    <property type="entry name" value="Tryp_SPc"/>
    <property type="match status" value="1"/>
</dbReference>
<proteinExistence type="evidence at transcript level"/>
<dbReference type="InterPro" id="IPR043504">
    <property type="entry name" value="Peptidase_S1_PA_chymotrypsin"/>
</dbReference>
<reference evidence="11" key="1">
    <citation type="journal article" date="2008" name="Biol. Bull.">
        <title>cDNA sequences for transcription factors and signaling proteins of the hemichordate Saccoglossus kowalevskii: efficacy of the expressed sequence tag (EST) approach for evolutionary and developmental studies of a new organism.</title>
        <authorList>
            <person name="Freeman R.M. Jr."/>
            <person name="Wu M."/>
            <person name="Cordonnier-Pratt M.M."/>
            <person name="Pratt L.H."/>
            <person name="Gruber C.E."/>
            <person name="Smith M."/>
            <person name="Lander E.S."/>
            <person name="Stange-Thomann N."/>
            <person name="Lowe C.J."/>
            <person name="Gerhart J."/>
            <person name="Kirschner M."/>
        </authorList>
    </citation>
    <scope>NUCLEOTIDE SEQUENCE</scope>
</reference>
<dbReference type="SUPFAM" id="SSF50494">
    <property type="entry name" value="Trypsin-like serine proteases"/>
    <property type="match status" value="1"/>
</dbReference>
<dbReference type="EMBL" id="KU553306">
    <property type="protein sequence ID" value="AOR07004.1"/>
    <property type="molecule type" value="mRNA"/>
</dbReference>
<reference evidence="13" key="3">
    <citation type="submission" date="2025-05" db="UniProtKB">
        <authorList>
            <consortium name="RefSeq"/>
        </authorList>
    </citation>
    <scope>IDENTIFICATION</scope>
    <source>
        <tissue evidence="13">Testes</tissue>
    </source>
</reference>
<dbReference type="GeneID" id="100375882"/>
<keyword evidence="3 8" id="KW-0645">Protease</keyword>
<keyword evidence="2" id="KW-0964">Secreted</keyword>
<keyword evidence="5 8" id="KW-0378">Hydrolase</keyword>
<evidence type="ECO:0000256" key="1">
    <source>
        <dbReference type="ARBA" id="ARBA00004613"/>
    </source>
</evidence>
<accession>A0A1C9TA42</accession>